<dbReference type="GO" id="GO:0003723">
    <property type="term" value="F:RNA binding"/>
    <property type="evidence" value="ECO:0007669"/>
    <property type="project" value="InterPro"/>
</dbReference>
<accession>A0A8J6NH72</accession>
<dbReference type="PANTHER" id="PTHR39209:SF2">
    <property type="entry name" value="CYTOPLASMIC PROTEIN"/>
    <property type="match status" value="1"/>
</dbReference>
<dbReference type="AlphaFoldDB" id="A0A8J6NH72"/>
<evidence type="ECO:0000313" key="3">
    <source>
        <dbReference type="Proteomes" id="UP000614469"/>
    </source>
</evidence>
<dbReference type="PANTHER" id="PTHR39209">
    <property type="match status" value="1"/>
</dbReference>
<dbReference type="Proteomes" id="UP000614469">
    <property type="component" value="Unassembled WGS sequence"/>
</dbReference>
<dbReference type="GO" id="GO:0004826">
    <property type="term" value="F:phenylalanine-tRNA ligase activity"/>
    <property type="evidence" value="ECO:0007669"/>
    <property type="project" value="InterPro"/>
</dbReference>
<organism evidence="2 3">
    <name type="scientific">Candidatus Desulfolinea nitratireducens</name>
    <dbReference type="NCBI Taxonomy" id="2841698"/>
    <lineage>
        <taxon>Bacteria</taxon>
        <taxon>Bacillati</taxon>
        <taxon>Chloroflexota</taxon>
        <taxon>Anaerolineae</taxon>
        <taxon>Anaerolineales</taxon>
        <taxon>Anaerolineales incertae sedis</taxon>
        <taxon>Candidatus Desulfolinea</taxon>
    </lineage>
</organism>
<dbReference type="SUPFAM" id="SSF56037">
    <property type="entry name" value="PheT/TilS domain"/>
    <property type="match status" value="1"/>
</dbReference>
<dbReference type="InterPro" id="IPR020825">
    <property type="entry name" value="Phe-tRNA_synthase-like_B3/B4"/>
</dbReference>
<proteinExistence type="predicted"/>
<dbReference type="EMBL" id="JACNJN010000125">
    <property type="protein sequence ID" value="MBC8335843.1"/>
    <property type="molecule type" value="Genomic_DNA"/>
</dbReference>
<comment type="caution">
    <text evidence="2">The sequence shown here is derived from an EMBL/GenBank/DDBJ whole genome shotgun (WGS) entry which is preliminary data.</text>
</comment>
<name>A0A8J6NH72_9CHLR</name>
<evidence type="ECO:0000259" key="1">
    <source>
        <dbReference type="Pfam" id="PF03483"/>
    </source>
</evidence>
<dbReference type="InterPro" id="IPR005146">
    <property type="entry name" value="B3/B4_tRNA-bd"/>
</dbReference>
<reference evidence="2 3" key="1">
    <citation type="submission" date="2020-08" db="EMBL/GenBank/DDBJ databases">
        <title>Bridging the membrane lipid divide: bacteria of the FCB group superphylum have the potential to synthesize archaeal ether lipids.</title>
        <authorList>
            <person name="Villanueva L."/>
            <person name="Von Meijenfeldt F.A.B."/>
            <person name="Westbye A.B."/>
            <person name="Yadav S."/>
            <person name="Hopmans E.C."/>
            <person name="Dutilh B.E."/>
            <person name="Sinninghe Damste J.S."/>
        </authorList>
    </citation>
    <scope>NUCLEOTIDE SEQUENCE [LARGE SCALE GENOMIC DNA]</scope>
    <source>
        <strain evidence="2">NIOZ-UU36</strain>
    </source>
</reference>
<sequence>MLLISGTDEWKKGHPGAIIGLLELSGVDNKSASLQLEERKRETEARLRDLYAGFTRQDLVSLPVLSTYKEYYKRFKKTYHVQLQVESILLKGKNLPSISPLVDANFIAEVETFVLTAGHDVAKLKGPTLIDVSHEGEQMPQMNGHLQSLRPGDMVMKDAERVSCTIIYGQDNRSPITPATSHVLYVAYAPAGVPAKAVESQLQKIKEIIQSFSPEAVAEQSQFIFA</sequence>
<evidence type="ECO:0000313" key="2">
    <source>
        <dbReference type="EMBL" id="MBC8335843.1"/>
    </source>
</evidence>
<dbReference type="Gene3D" id="3.50.40.10">
    <property type="entry name" value="Phenylalanyl-trna Synthetase, Chain B, domain 3"/>
    <property type="match status" value="1"/>
</dbReference>
<feature type="domain" description="B3/B4 tRNA-binding" evidence="1">
    <location>
        <begin position="73"/>
        <end position="189"/>
    </location>
</feature>
<gene>
    <name evidence="2" type="ORF">H8E29_11285</name>
</gene>
<protein>
    <recommendedName>
        <fullName evidence="1">B3/B4 tRNA-binding domain-containing protein</fullName>
    </recommendedName>
</protein>
<dbReference type="Pfam" id="PF03483">
    <property type="entry name" value="B3_4"/>
    <property type="match status" value="1"/>
</dbReference>